<comment type="caution">
    <text evidence="2">The sequence shown here is derived from an EMBL/GenBank/DDBJ whole genome shotgun (WGS) entry which is preliminary data.</text>
</comment>
<protein>
    <submittedName>
        <fullName evidence="2">Uncharacterized protein</fullName>
    </submittedName>
</protein>
<gene>
    <name evidence="2" type="ORF">R1flu_012749</name>
</gene>
<name>A0ABD1ZBH2_9MARC</name>
<dbReference type="EMBL" id="JBHFFA010000002">
    <property type="protein sequence ID" value="KAL2645162.1"/>
    <property type="molecule type" value="Genomic_DNA"/>
</dbReference>
<dbReference type="Proteomes" id="UP001605036">
    <property type="component" value="Unassembled WGS sequence"/>
</dbReference>
<dbReference type="AlphaFoldDB" id="A0ABD1ZBH2"/>
<proteinExistence type="predicted"/>
<sequence>MYCVKKLVHSLSEDKLCTNPSLDPPSGGKNFGEGFKQSSRRVPDGGAGSCRFRRLTTTETLQRTTNLMVRSWAV</sequence>
<evidence type="ECO:0000256" key="1">
    <source>
        <dbReference type="SAM" id="MobiDB-lite"/>
    </source>
</evidence>
<feature type="region of interest" description="Disordered" evidence="1">
    <location>
        <begin position="19"/>
        <end position="50"/>
    </location>
</feature>
<organism evidence="2 3">
    <name type="scientific">Riccia fluitans</name>
    <dbReference type="NCBI Taxonomy" id="41844"/>
    <lineage>
        <taxon>Eukaryota</taxon>
        <taxon>Viridiplantae</taxon>
        <taxon>Streptophyta</taxon>
        <taxon>Embryophyta</taxon>
        <taxon>Marchantiophyta</taxon>
        <taxon>Marchantiopsida</taxon>
        <taxon>Marchantiidae</taxon>
        <taxon>Marchantiales</taxon>
        <taxon>Ricciaceae</taxon>
        <taxon>Riccia</taxon>
    </lineage>
</organism>
<reference evidence="2 3" key="1">
    <citation type="submission" date="2024-09" db="EMBL/GenBank/DDBJ databases">
        <title>Chromosome-scale assembly of Riccia fluitans.</title>
        <authorList>
            <person name="Paukszto L."/>
            <person name="Sawicki J."/>
            <person name="Karawczyk K."/>
            <person name="Piernik-Szablinska J."/>
            <person name="Szczecinska M."/>
            <person name="Mazdziarz M."/>
        </authorList>
    </citation>
    <scope>NUCLEOTIDE SEQUENCE [LARGE SCALE GENOMIC DNA]</scope>
    <source>
        <strain evidence="2">Rf_01</strain>
        <tissue evidence="2">Aerial parts of the thallus</tissue>
    </source>
</reference>
<keyword evidence="3" id="KW-1185">Reference proteome</keyword>
<evidence type="ECO:0000313" key="2">
    <source>
        <dbReference type="EMBL" id="KAL2645162.1"/>
    </source>
</evidence>
<accession>A0ABD1ZBH2</accession>
<evidence type="ECO:0000313" key="3">
    <source>
        <dbReference type="Proteomes" id="UP001605036"/>
    </source>
</evidence>